<dbReference type="CDD" id="cd07765">
    <property type="entry name" value="KRAB_A-box"/>
    <property type="match status" value="1"/>
</dbReference>
<dbReference type="SUPFAM" id="SSF57667">
    <property type="entry name" value="beta-beta-alpha zinc fingers"/>
    <property type="match status" value="7"/>
</dbReference>
<dbReference type="OMA" id="QHTALIC"/>
<feature type="domain" description="C2H2-type" evidence="14">
    <location>
        <begin position="546"/>
        <end position="568"/>
    </location>
</feature>
<dbReference type="PROSITE" id="PS50805">
    <property type="entry name" value="KRAB"/>
    <property type="match status" value="1"/>
</dbReference>
<dbReference type="PROSITE" id="PS50157">
    <property type="entry name" value="ZINC_FINGER_C2H2_2"/>
    <property type="match status" value="10"/>
</dbReference>
<dbReference type="InterPro" id="IPR013087">
    <property type="entry name" value="Znf_C2H2_type"/>
</dbReference>
<dbReference type="SUPFAM" id="SSF109640">
    <property type="entry name" value="KRAB domain (Kruppel-associated box)"/>
    <property type="match status" value="1"/>
</dbReference>
<evidence type="ECO:0000259" key="15">
    <source>
        <dbReference type="PROSITE" id="PS50805"/>
    </source>
</evidence>
<accession>G3VNJ1</accession>
<evidence type="ECO:0000256" key="5">
    <source>
        <dbReference type="ARBA" id="ARBA00022737"/>
    </source>
</evidence>
<organism evidence="16 17">
    <name type="scientific">Sarcophilus harrisii</name>
    <name type="common">Tasmanian devil</name>
    <name type="synonym">Sarcophilus laniarius</name>
    <dbReference type="NCBI Taxonomy" id="9305"/>
    <lineage>
        <taxon>Eukaryota</taxon>
        <taxon>Metazoa</taxon>
        <taxon>Chordata</taxon>
        <taxon>Craniata</taxon>
        <taxon>Vertebrata</taxon>
        <taxon>Euteleostomi</taxon>
        <taxon>Mammalia</taxon>
        <taxon>Metatheria</taxon>
        <taxon>Dasyuromorphia</taxon>
        <taxon>Dasyuridae</taxon>
        <taxon>Sarcophilus</taxon>
    </lineage>
</organism>
<feature type="domain" description="C2H2-type" evidence="14">
    <location>
        <begin position="429"/>
        <end position="456"/>
    </location>
</feature>
<dbReference type="FunFam" id="3.30.160.60:FF:002343">
    <property type="entry name" value="Zinc finger protein 33A"/>
    <property type="match status" value="2"/>
</dbReference>
<dbReference type="InterPro" id="IPR001909">
    <property type="entry name" value="KRAB"/>
</dbReference>
<evidence type="ECO:0000256" key="12">
    <source>
        <dbReference type="PROSITE-ProRule" id="PRU00042"/>
    </source>
</evidence>
<comment type="subcellular location">
    <subcellularLocation>
        <location evidence="2">Nucleus</location>
    </subcellularLocation>
</comment>
<dbReference type="GO" id="GO:0008270">
    <property type="term" value="F:zinc ion binding"/>
    <property type="evidence" value="ECO:0007669"/>
    <property type="project" value="UniProtKB-KW"/>
</dbReference>
<dbReference type="InterPro" id="IPR036236">
    <property type="entry name" value="Znf_C2H2_sf"/>
</dbReference>
<keyword evidence="5" id="KW-0677">Repeat</keyword>
<dbReference type="PANTHER" id="PTHR24384:SF246">
    <property type="entry name" value="GENE, 19965-RELATED"/>
    <property type="match status" value="1"/>
</dbReference>
<evidence type="ECO:0000256" key="1">
    <source>
        <dbReference type="ARBA" id="ARBA00003767"/>
    </source>
</evidence>
<reference evidence="16 17" key="1">
    <citation type="journal article" date="2011" name="Proc. Natl. Acad. Sci. U.S.A.">
        <title>Genetic diversity and population structure of the endangered marsupial Sarcophilus harrisii (Tasmanian devil).</title>
        <authorList>
            <person name="Miller W."/>
            <person name="Hayes V.M."/>
            <person name="Ratan A."/>
            <person name="Petersen D.C."/>
            <person name="Wittekindt N.E."/>
            <person name="Miller J."/>
            <person name="Walenz B."/>
            <person name="Knight J."/>
            <person name="Qi J."/>
            <person name="Zhao F."/>
            <person name="Wang Q."/>
            <person name="Bedoya-Reina O.C."/>
            <person name="Katiyar N."/>
            <person name="Tomsho L.P."/>
            <person name="Kasson L.M."/>
            <person name="Hardie R.A."/>
            <person name="Woodbridge P."/>
            <person name="Tindall E.A."/>
            <person name="Bertelsen M.F."/>
            <person name="Dixon D."/>
            <person name="Pyecroft S."/>
            <person name="Helgen K.M."/>
            <person name="Lesk A.M."/>
            <person name="Pringle T.H."/>
            <person name="Patterson N."/>
            <person name="Zhang Y."/>
            <person name="Kreiss A."/>
            <person name="Woods G.M."/>
            <person name="Jones M.E."/>
            <person name="Schuster S.C."/>
        </authorList>
    </citation>
    <scope>NUCLEOTIDE SEQUENCE [LARGE SCALE GENOMIC DNA]</scope>
</reference>
<dbReference type="Pfam" id="PF01352">
    <property type="entry name" value="KRAB"/>
    <property type="match status" value="1"/>
</dbReference>
<dbReference type="Gene3D" id="3.30.160.60">
    <property type="entry name" value="Classic Zinc Finger"/>
    <property type="match status" value="11"/>
</dbReference>
<evidence type="ECO:0000256" key="7">
    <source>
        <dbReference type="ARBA" id="ARBA00022833"/>
    </source>
</evidence>
<feature type="domain" description="C2H2-type" evidence="14">
    <location>
        <begin position="513"/>
        <end position="540"/>
    </location>
</feature>
<dbReference type="FunFam" id="3.30.160.60:FF:002129">
    <property type="entry name" value="Zinc finger protein 304"/>
    <property type="match status" value="1"/>
</dbReference>
<feature type="domain" description="C2H2-type" evidence="14">
    <location>
        <begin position="373"/>
        <end position="400"/>
    </location>
</feature>
<proteinExistence type="inferred from homology"/>
<keyword evidence="9" id="KW-0238">DNA-binding</keyword>
<dbReference type="FunFam" id="3.30.160.60:FF:001494">
    <property type="entry name" value="zinc finger protein 10 isoform X2"/>
    <property type="match status" value="1"/>
</dbReference>
<keyword evidence="11" id="KW-0539">Nucleus</keyword>
<dbReference type="SMART" id="SM00349">
    <property type="entry name" value="KRAB"/>
    <property type="match status" value="1"/>
</dbReference>
<dbReference type="AlphaFoldDB" id="G3VNJ1"/>
<dbReference type="GeneTree" id="ENSGT00950000182890"/>
<feature type="domain" description="C2H2-type" evidence="14">
    <location>
        <begin position="345"/>
        <end position="372"/>
    </location>
</feature>
<dbReference type="GO" id="GO:0005634">
    <property type="term" value="C:nucleus"/>
    <property type="evidence" value="ECO:0007669"/>
    <property type="project" value="UniProtKB-SubCell"/>
</dbReference>
<feature type="domain" description="C2H2-type" evidence="14">
    <location>
        <begin position="457"/>
        <end position="484"/>
    </location>
</feature>
<evidence type="ECO:0000256" key="13">
    <source>
        <dbReference type="SAM" id="MobiDB-lite"/>
    </source>
</evidence>
<dbReference type="SMART" id="SM00355">
    <property type="entry name" value="ZnF_C2H2"/>
    <property type="match status" value="11"/>
</dbReference>
<dbReference type="HOGENOM" id="CLU_002678_0_2_1"/>
<name>G3VNJ1_SARHA</name>
<dbReference type="Proteomes" id="UP000007648">
    <property type="component" value="Unassembled WGS sequence"/>
</dbReference>
<dbReference type="FunFam" id="3.30.160.60:FF:004935">
    <property type="match status" value="1"/>
</dbReference>
<evidence type="ECO:0000313" key="17">
    <source>
        <dbReference type="Proteomes" id="UP000007648"/>
    </source>
</evidence>
<dbReference type="FunFam" id="3.30.160.60:FF:000016">
    <property type="entry name" value="zinc finger protein 37 homolog"/>
    <property type="match status" value="2"/>
</dbReference>
<evidence type="ECO:0000256" key="10">
    <source>
        <dbReference type="ARBA" id="ARBA00023163"/>
    </source>
</evidence>
<evidence type="ECO:0000259" key="14">
    <source>
        <dbReference type="PROSITE" id="PS50157"/>
    </source>
</evidence>
<feature type="region of interest" description="Disordered" evidence="13">
    <location>
        <begin position="126"/>
        <end position="151"/>
    </location>
</feature>
<feature type="domain" description="KRAB" evidence="15">
    <location>
        <begin position="6"/>
        <end position="77"/>
    </location>
</feature>
<evidence type="ECO:0000256" key="6">
    <source>
        <dbReference type="ARBA" id="ARBA00022771"/>
    </source>
</evidence>
<feature type="domain" description="C2H2-type" evidence="14">
    <location>
        <begin position="401"/>
        <end position="428"/>
    </location>
</feature>
<protein>
    <submittedName>
        <fullName evidence="16">Uncharacterized protein</fullName>
    </submittedName>
</protein>
<feature type="compositionally biased region" description="Basic and acidic residues" evidence="13">
    <location>
        <begin position="126"/>
        <end position="135"/>
    </location>
</feature>
<dbReference type="GO" id="GO:0000978">
    <property type="term" value="F:RNA polymerase II cis-regulatory region sequence-specific DNA binding"/>
    <property type="evidence" value="ECO:0007669"/>
    <property type="project" value="TreeGrafter"/>
</dbReference>
<evidence type="ECO:0000256" key="11">
    <source>
        <dbReference type="ARBA" id="ARBA00023242"/>
    </source>
</evidence>
<dbReference type="PANTHER" id="PTHR24384">
    <property type="entry name" value="FINGER PUTATIVE TRANSCRIPTION FACTOR FAMILY-RELATED"/>
    <property type="match status" value="1"/>
</dbReference>
<reference evidence="16" key="3">
    <citation type="submission" date="2025-09" db="UniProtKB">
        <authorList>
            <consortium name="Ensembl"/>
        </authorList>
    </citation>
    <scope>IDENTIFICATION</scope>
</reference>
<feature type="domain" description="C2H2-type" evidence="14">
    <location>
        <begin position="485"/>
        <end position="512"/>
    </location>
</feature>
<evidence type="ECO:0000313" key="16">
    <source>
        <dbReference type="Ensembl" id="ENSSHAP00000004746.1"/>
    </source>
</evidence>
<comment type="function">
    <text evidence="1">May be involved in transcriptional regulation.</text>
</comment>
<reference evidence="16" key="2">
    <citation type="submission" date="2025-08" db="UniProtKB">
        <authorList>
            <consortium name="Ensembl"/>
        </authorList>
    </citation>
    <scope>IDENTIFICATION</scope>
</reference>
<dbReference type="eggNOG" id="KOG1721">
    <property type="taxonomic scope" value="Eukaryota"/>
</dbReference>
<dbReference type="FunFam" id="3.30.160.60:FF:002254">
    <property type="entry name" value="Zinc finger protein 540"/>
    <property type="match status" value="1"/>
</dbReference>
<evidence type="ECO:0000256" key="4">
    <source>
        <dbReference type="ARBA" id="ARBA00022723"/>
    </source>
</evidence>
<evidence type="ECO:0000256" key="2">
    <source>
        <dbReference type="ARBA" id="ARBA00004123"/>
    </source>
</evidence>
<dbReference type="InParanoid" id="G3VNJ1"/>
<dbReference type="Pfam" id="PF00096">
    <property type="entry name" value="zf-C2H2"/>
    <property type="match status" value="7"/>
</dbReference>
<feature type="domain" description="C2H2-type" evidence="14">
    <location>
        <begin position="569"/>
        <end position="596"/>
    </location>
</feature>
<dbReference type="Ensembl" id="ENSSHAT00000004794.2">
    <property type="protein sequence ID" value="ENSSHAP00000004746.1"/>
    <property type="gene ID" value="ENSSHAG00000004167.2"/>
</dbReference>
<sequence length="599" mass="68086">MAQESVSFRDVAVDFSQEEWGFLDASQKKLYREVMLENYRNLASLGLPVCKPDEVSQLERGDAPWMLEREGPRASLADWELRPKIKGSTPEQSISPKESSWKNVISSNPWKLESGETLACDVESVKKHDSQDSPSRKFAIPPRKTVGRGRDQRCNKFGISFGRGSGLSLQGSIPAADSHNGGDPHGCIFPSYSSYLTQYTKRTSREENDGYDECGKPLLCQPNHSQYYGKHAGVKAYKYNHCEIAFRWGTALSGHPQLHAGDSQCGKTFSQNAEHLIYHQKIHDGEKHYASTEYGEGSIDHLSLIAHKKIRTGEKPYDCFECGKAFSQSSELTRHQKIHTGEKPYECSECGKAFVWNSELIRHQIIHTGEKPYVCNECGKAFTQSSSLTLHQRIHTGEKPYKCDECGKAFTRSSSLTVHHSTHTREKPYECSQCGKTFSWNSELIRHQIIHTGEKPYKCDECGKAFTQNSSLVLHKRIHSREKPHECHECGKAFIQHTALICHRRIHTGEKPYKCNECWKAFSQSGHLTVHKRIHSREKSREWNGCGKAFVQHSPLIYHQRIHGGEKAYKCNEFGKVFSQDTDIINHQKIHPGETFLCM</sequence>
<dbReference type="FunFam" id="3.30.160.60:FF:002090">
    <property type="entry name" value="Zinc finger protein 473"/>
    <property type="match status" value="1"/>
</dbReference>
<dbReference type="Gene3D" id="6.10.140.140">
    <property type="match status" value="1"/>
</dbReference>
<keyword evidence="7" id="KW-0862">Zinc</keyword>
<dbReference type="FunFam" id="3.30.160.60:FF:000478">
    <property type="entry name" value="Zinc finger protein 133"/>
    <property type="match status" value="1"/>
</dbReference>
<dbReference type="PROSITE" id="PS00028">
    <property type="entry name" value="ZINC_FINGER_C2H2_1"/>
    <property type="match status" value="8"/>
</dbReference>
<dbReference type="InterPro" id="IPR036051">
    <property type="entry name" value="KRAB_dom_sf"/>
</dbReference>
<dbReference type="FunFam" id="3.30.160.60:FF:002402">
    <property type="entry name" value="Zinc finger protein 347"/>
    <property type="match status" value="1"/>
</dbReference>
<keyword evidence="10" id="KW-0804">Transcription</keyword>
<evidence type="ECO:0000256" key="3">
    <source>
        <dbReference type="ARBA" id="ARBA00006991"/>
    </source>
</evidence>
<feature type="domain" description="C2H2-type" evidence="14">
    <location>
        <begin position="317"/>
        <end position="344"/>
    </location>
</feature>
<dbReference type="GO" id="GO:0000981">
    <property type="term" value="F:DNA-binding transcription factor activity, RNA polymerase II-specific"/>
    <property type="evidence" value="ECO:0007669"/>
    <property type="project" value="TreeGrafter"/>
</dbReference>
<dbReference type="InterPro" id="IPR050752">
    <property type="entry name" value="C2H2-ZF_domain"/>
</dbReference>
<evidence type="ECO:0000256" key="9">
    <source>
        <dbReference type="ARBA" id="ARBA00023125"/>
    </source>
</evidence>
<keyword evidence="4" id="KW-0479">Metal-binding</keyword>
<keyword evidence="17" id="KW-1185">Reference proteome</keyword>
<keyword evidence="6 12" id="KW-0863">Zinc-finger</keyword>
<comment type="similarity">
    <text evidence="3">Belongs to the krueppel C2H2-type zinc-finger protein family.</text>
</comment>
<evidence type="ECO:0000256" key="8">
    <source>
        <dbReference type="ARBA" id="ARBA00023015"/>
    </source>
</evidence>
<keyword evidence="8" id="KW-0805">Transcription regulation</keyword>